<dbReference type="Proteomes" id="UP000297851">
    <property type="component" value="Unassembled WGS sequence"/>
</dbReference>
<comment type="cofactor">
    <cofactor evidence="1 15">
        <name>FAD</name>
        <dbReference type="ChEBI" id="CHEBI:57692"/>
    </cofactor>
</comment>
<comment type="pathway">
    <text evidence="3 15">Carbohydrate metabolism; tricarboxylic acid cycle; fumarate from succinate (bacterial route): step 1/1.</text>
</comment>
<dbReference type="InterPro" id="IPR037099">
    <property type="entry name" value="Fum_R/Succ_DH_flav-like_C_sf"/>
</dbReference>
<gene>
    <name evidence="18" type="ORF">E3T25_03865</name>
</gene>
<dbReference type="PRINTS" id="PR00368">
    <property type="entry name" value="FADPNR"/>
</dbReference>
<evidence type="ECO:0000256" key="14">
    <source>
        <dbReference type="NCBIfam" id="TIGR01816"/>
    </source>
</evidence>
<dbReference type="Gene3D" id="3.50.50.60">
    <property type="entry name" value="FAD/NAD(P)-binding domain"/>
    <property type="match status" value="1"/>
</dbReference>
<keyword evidence="10 15" id="KW-0249">Electron transport</keyword>
<evidence type="ECO:0000259" key="16">
    <source>
        <dbReference type="Pfam" id="PF00890"/>
    </source>
</evidence>
<dbReference type="PIRSF" id="PIRSF000171">
    <property type="entry name" value="SDHA_APRA_LASPO"/>
    <property type="match status" value="1"/>
</dbReference>
<dbReference type="EC" id="1.3.5.1" evidence="5 15"/>
<evidence type="ECO:0000256" key="4">
    <source>
        <dbReference type="ARBA" id="ARBA00008040"/>
    </source>
</evidence>
<keyword evidence="11 15" id="KW-0560">Oxidoreductase</keyword>
<keyword evidence="9 15" id="KW-0274">FAD</keyword>
<dbReference type="EMBL" id="SOGO01000011">
    <property type="protein sequence ID" value="TFD05784.1"/>
    <property type="molecule type" value="Genomic_DNA"/>
</dbReference>
<feature type="domain" description="FAD-dependent oxidoreductase 2 FAD-binding" evidence="16">
    <location>
        <begin position="24"/>
        <end position="417"/>
    </location>
</feature>
<dbReference type="SUPFAM" id="SSF51905">
    <property type="entry name" value="FAD/NAD(P)-binding domain"/>
    <property type="match status" value="1"/>
</dbReference>
<accession>A0ABY2JKG6</accession>
<dbReference type="InterPro" id="IPR003953">
    <property type="entry name" value="FAD-dep_OxRdtase_2_FAD-bd"/>
</dbReference>
<dbReference type="Gene3D" id="1.20.58.100">
    <property type="entry name" value="Fumarate reductase/succinate dehydrogenase flavoprotein-like, C-terminal domain"/>
    <property type="match status" value="1"/>
</dbReference>
<evidence type="ECO:0000313" key="18">
    <source>
        <dbReference type="EMBL" id="TFD05784.1"/>
    </source>
</evidence>
<keyword evidence="8 15" id="KW-0285">Flavoprotein</keyword>
<dbReference type="PANTHER" id="PTHR11632:SF51">
    <property type="entry name" value="SUCCINATE DEHYDROGENASE [UBIQUINONE] FLAVOPROTEIN SUBUNIT, MITOCHONDRIAL"/>
    <property type="match status" value="1"/>
</dbReference>
<keyword evidence="12 15" id="KW-0472">Membrane</keyword>
<dbReference type="Pfam" id="PF00890">
    <property type="entry name" value="FAD_binding_2"/>
    <property type="match status" value="1"/>
</dbReference>
<evidence type="ECO:0000313" key="19">
    <source>
        <dbReference type="Proteomes" id="UP000297851"/>
    </source>
</evidence>
<evidence type="ECO:0000256" key="9">
    <source>
        <dbReference type="ARBA" id="ARBA00022827"/>
    </source>
</evidence>
<dbReference type="InterPro" id="IPR015939">
    <property type="entry name" value="Fum_Rdtase/Succ_DH_flav-like_C"/>
</dbReference>
<comment type="caution">
    <text evidence="18">The sequence shown here is derived from an EMBL/GenBank/DDBJ whole genome shotgun (WGS) entry which is preliminary data.</text>
</comment>
<feature type="domain" description="Fumarate reductase/succinate dehydrogenase flavoprotein-like C-terminal" evidence="17">
    <location>
        <begin position="471"/>
        <end position="604"/>
    </location>
</feature>
<evidence type="ECO:0000256" key="10">
    <source>
        <dbReference type="ARBA" id="ARBA00022982"/>
    </source>
</evidence>
<keyword evidence="19" id="KW-1185">Reference proteome</keyword>
<dbReference type="NCBIfam" id="TIGR01816">
    <property type="entry name" value="sdhA_forward"/>
    <property type="match status" value="1"/>
</dbReference>
<evidence type="ECO:0000256" key="7">
    <source>
        <dbReference type="ARBA" id="ARBA00022448"/>
    </source>
</evidence>
<evidence type="ECO:0000256" key="3">
    <source>
        <dbReference type="ARBA" id="ARBA00004894"/>
    </source>
</evidence>
<comment type="similarity">
    <text evidence="4 15">Belongs to the FAD-dependent oxidoreductase 2 family. FRD/SDH subfamily.</text>
</comment>
<dbReference type="InterPro" id="IPR003952">
    <property type="entry name" value="FRD_SDH_FAD_BS"/>
</dbReference>
<dbReference type="RefSeq" id="WP_104100348.1">
    <property type="nucleotide sequence ID" value="NZ_SOGO01000011.1"/>
</dbReference>
<proteinExistence type="inferred from homology"/>
<reference evidence="18 19" key="1">
    <citation type="submission" date="2019-03" db="EMBL/GenBank/DDBJ databases">
        <title>Genomics of glacier-inhabiting Cryobacterium strains.</title>
        <authorList>
            <person name="Liu Q."/>
            <person name="Xin Y.-H."/>
        </authorList>
    </citation>
    <scope>NUCLEOTIDE SEQUENCE [LARGE SCALE GENOMIC DNA]</scope>
    <source>
        <strain evidence="18 19">TMT2-16</strain>
    </source>
</reference>
<sequence length="604" mass="65779">MTTDASTAPSESTVIDGVHYHQFDIVIVGAGGAGMRAAIEAGSGASTAVISKLYPTRSHTGAAQGGMAAALANVEEDNWEWHTFDTVKGGDYLVDQDAAEILAKEAIDAVIDLENMGLPFNRTPEGKIDQRRFGGHTSDHGKAPVRRACYAADRTGHMILQTLYQNCVKRGINFFNEYYVLDLVMTPVDGVDQPSAVVAYDLSTGELHVFQAKAFIFATGGFGKIYKTTSNAHTLTGDGVGIVWRKGLPLEDMEFFQFHPTGLAGLGILLTEGARGEGAILRNAAGERFMERYAPTIKDLAPRDIIARCMVKEVAEGRGAGPNKDYLYLDCTHLGAEVLETKLPDITEFARTYLGVDPVTEPVPVMPTAHYAMGGIPTNVNAEVLRNNTTVVPGLYAAGECACVSVHGSNRLGTNSLLDINVFGKRAGNNAVAYVTTAEFTPLPTDPARGVRELLEGIRTSTGTERIAVLRKELQETMDAKAQVFRTDESLSDVTNVIHGLRERYKNIGVQDKGRRFNTDLLEAVELGFLLDLAEVVVYSARNRKESRGGHMRDDFPLRDDANYLVHTMAYLTGDPLSADAADHIALDWKPVTITRYQPMERKY</sequence>
<evidence type="ECO:0000256" key="13">
    <source>
        <dbReference type="ARBA" id="ARBA00049220"/>
    </source>
</evidence>
<dbReference type="InterPro" id="IPR014006">
    <property type="entry name" value="Succ_Dhase_FrdA_Gneg"/>
</dbReference>
<keyword evidence="15" id="KW-0816">Tricarboxylic acid cycle</keyword>
<dbReference type="SUPFAM" id="SSF46977">
    <property type="entry name" value="Succinate dehydrogenase/fumarate reductase flavoprotein C-terminal domain"/>
    <property type="match status" value="1"/>
</dbReference>
<dbReference type="Pfam" id="PF02910">
    <property type="entry name" value="Succ_DH_flav_C"/>
    <property type="match status" value="1"/>
</dbReference>
<dbReference type="InterPro" id="IPR027477">
    <property type="entry name" value="Succ_DH/fumarate_Rdtase_cat_sf"/>
</dbReference>
<dbReference type="NCBIfam" id="TIGR01812">
    <property type="entry name" value="sdhA_frdA_Gneg"/>
    <property type="match status" value="1"/>
</dbReference>
<evidence type="ECO:0000256" key="2">
    <source>
        <dbReference type="ARBA" id="ARBA00004170"/>
    </source>
</evidence>
<organism evidence="18 19">
    <name type="scientific">Cryobacterium sandaracinum</name>
    <dbReference type="NCBI Taxonomy" id="1259247"/>
    <lineage>
        <taxon>Bacteria</taxon>
        <taxon>Bacillati</taxon>
        <taxon>Actinomycetota</taxon>
        <taxon>Actinomycetes</taxon>
        <taxon>Micrococcales</taxon>
        <taxon>Microbacteriaceae</taxon>
        <taxon>Cryobacterium</taxon>
    </lineage>
</organism>
<evidence type="ECO:0000256" key="5">
    <source>
        <dbReference type="ARBA" id="ARBA00012792"/>
    </source>
</evidence>
<evidence type="ECO:0000259" key="17">
    <source>
        <dbReference type="Pfam" id="PF02910"/>
    </source>
</evidence>
<dbReference type="Gene3D" id="3.90.700.10">
    <property type="entry name" value="Succinate dehydrogenase/fumarate reductase flavoprotein, catalytic domain"/>
    <property type="match status" value="1"/>
</dbReference>
<keyword evidence="7 15" id="KW-0813">Transport</keyword>
<evidence type="ECO:0000256" key="15">
    <source>
        <dbReference type="RuleBase" id="RU362051"/>
    </source>
</evidence>
<evidence type="ECO:0000256" key="1">
    <source>
        <dbReference type="ARBA" id="ARBA00001974"/>
    </source>
</evidence>
<dbReference type="PRINTS" id="PR00411">
    <property type="entry name" value="PNDRDTASEI"/>
</dbReference>
<dbReference type="PROSITE" id="PS00504">
    <property type="entry name" value="FRD_SDH_FAD_BINDING"/>
    <property type="match status" value="1"/>
</dbReference>
<dbReference type="InterPro" id="IPR011281">
    <property type="entry name" value="Succ_DH_flav_su_fwd"/>
</dbReference>
<evidence type="ECO:0000256" key="6">
    <source>
        <dbReference type="ARBA" id="ARBA00019965"/>
    </source>
</evidence>
<dbReference type="SUPFAM" id="SSF56425">
    <property type="entry name" value="Succinate dehydrogenase/fumarate reductase flavoprotein, catalytic domain"/>
    <property type="match status" value="1"/>
</dbReference>
<name>A0ABY2JKG6_9MICO</name>
<evidence type="ECO:0000256" key="11">
    <source>
        <dbReference type="ARBA" id="ARBA00023002"/>
    </source>
</evidence>
<protein>
    <recommendedName>
        <fullName evidence="6 14">Succinate dehydrogenase flavoprotein subunit</fullName>
        <ecNumber evidence="5 15">1.3.5.1</ecNumber>
    </recommendedName>
</protein>
<comment type="subcellular location">
    <subcellularLocation>
        <location evidence="2">Membrane</location>
        <topology evidence="2">Peripheral membrane protein</topology>
    </subcellularLocation>
</comment>
<evidence type="ECO:0000256" key="12">
    <source>
        <dbReference type="ARBA" id="ARBA00023136"/>
    </source>
</evidence>
<dbReference type="InterPro" id="IPR030664">
    <property type="entry name" value="SdhA/FrdA/AprA"/>
</dbReference>
<evidence type="ECO:0000256" key="8">
    <source>
        <dbReference type="ARBA" id="ARBA00022630"/>
    </source>
</evidence>
<dbReference type="PANTHER" id="PTHR11632">
    <property type="entry name" value="SUCCINATE DEHYDROGENASE 2 FLAVOPROTEIN SUBUNIT"/>
    <property type="match status" value="1"/>
</dbReference>
<comment type="catalytic activity">
    <reaction evidence="13 15">
        <text>a quinone + succinate = fumarate + a quinol</text>
        <dbReference type="Rhea" id="RHEA:40523"/>
        <dbReference type="ChEBI" id="CHEBI:24646"/>
        <dbReference type="ChEBI" id="CHEBI:29806"/>
        <dbReference type="ChEBI" id="CHEBI:30031"/>
        <dbReference type="ChEBI" id="CHEBI:132124"/>
        <dbReference type="EC" id="1.3.5.1"/>
    </reaction>
</comment>
<dbReference type="InterPro" id="IPR036188">
    <property type="entry name" value="FAD/NAD-bd_sf"/>
</dbReference>
<dbReference type="Gene3D" id="4.10.80.40">
    <property type="entry name" value="succinate dehydrogenase protein domain"/>
    <property type="match status" value="1"/>
</dbReference>